<dbReference type="SUPFAM" id="SSF55781">
    <property type="entry name" value="GAF domain-like"/>
    <property type="match status" value="1"/>
</dbReference>
<feature type="domain" description="GAF" evidence="1">
    <location>
        <begin position="1"/>
        <end position="149"/>
    </location>
</feature>
<organism evidence="2">
    <name type="scientific">uncultured Solirubrobacteraceae bacterium</name>
    <dbReference type="NCBI Taxonomy" id="1162706"/>
    <lineage>
        <taxon>Bacteria</taxon>
        <taxon>Bacillati</taxon>
        <taxon>Actinomycetota</taxon>
        <taxon>Thermoleophilia</taxon>
        <taxon>Solirubrobacterales</taxon>
        <taxon>Solirubrobacteraceae</taxon>
        <taxon>environmental samples</taxon>
    </lineage>
</organism>
<proteinExistence type="predicted"/>
<dbReference type="AlphaFoldDB" id="A0A6J4SRI4"/>
<dbReference type="Gene3D" id="3.30.450.40">
    <property type="match status" value="1"/>
</dbReference>
<protein>
    <recommendedName>
        <fullName evidence="1">GAF domain-containing protein</fullName>
    </recommendedName>
</protein>
<dbReference type="Pfam" id="PF01590">
    <property type="entry name" value="GAF"/>
    <property type="match status" value="1"/>
</dbReference>
<gene>
    <name evidence="2" type="ORF">AVDCRST_MAG13-2386</name>
</gene>
<reference evidence="2" key="1">
    <citation type="submission" date="2020-02" db="EMBL/GenBank/DDBJ databases">
        <authorList>
            <person name="Meier V. D."/>
        </authorList>
    </citation>
    <scope>NUCLEOTIDE SEQUENCE</scope>
    <source>
        <strain evidence="2">AVDCRST_MAG13</strain>
    </source>
</reference>
<evidence type="ECO:0000313" key="2">
    <source>
        <dbReference type="EMBL" id="CAA9503275.1"/>
    </source>
</evidence>
<name>A0A6J4SRI4_9ACTN</name>
<dbReference type="EMBL" id="CADCVO010000380">
    <property type="protein sequence ID" value="CAA9503275.1"/>
    <property type="molecule type" value="Genomic_DNA"/>
</dbReference>
<dbReference type="InterPro" id="IPR003018">
    <property type="entry name" value="GAF"/>
</dbReference>
<accession>A0A6J4SRI4</accession>
<sequence>MSDALLQSIVDVVRATLGARAASILLLDEAAGELVFAAVSQEGGAGLVGRRIPADTGLAGSVLASGQALVVEDVAQDPRFAGDRLDLGYVPKGLMSAPLLAGERAIGVLQVLDRPRRPGFSLLELELLGRFAEQAVLAVELGRRVAAGGGLPPEVERLRAALGGLTPERRQAVLDVVGAVGRMLDHPEAPRD</sequence>
<evidence type="ECO:0000259" key="1">
    <source>
        <dbReference type="SMART" id="SM00065"/>
    </source>
</evidence>
<dbReference type="InterPro" id="IPR029016">
    <property type="entry name" value="GAF-like_dom_sf"/>
</dbReference>
<dbReference type="SMART" id="SM00065">
    <property type="entry name" value="GAF"/>
    <property type="match status" value="1"/>
</dbReference>